<dbReference type="Pfam" id="PF13384">
    <property type="entry name" value="HTH_23"/>
    <property type="match status" value="1"/>
</dbReference>
<evidence type="ECO:0008006" key="3">
    <source>
        <dbReference type="Google" id="ProtNLM"/>
    </source>
</evidence>
<sequence length="216" mass="24375">MEDSEDLSDFDKGQIVMARQLGQSISQTAELVGCSQSAVVSIYKKWSKDGQPLNRQQCHGRLEVIPARAEQRVARSGRSHGKATTKQIADNLNASFDEQQSENALLRGILTPVHCQERLHWAHERQNWTMEQWKKVAWSGESRFLLHHVDGRVHVLRLPGEEMAQECTMERSQGSRGSVTLWAIFCWETLGACVHVDVNLTGTTYLTSLRTMCTPS</sequence>
<dbReference type="GO" id="GO:0003676">
    <property type="term" value="F:nucleic acid binding"/>
    <property type="evidence" value="ECO:0007669"/>
    <property type="project" value="InterPro"/>
</dbReference>
<keyword evidence="2" id="KW-1185">Reference proteome</keyword>
<proteinExistence type="predicted"/>
<dbReference type="Proteomes" id="UP000503349">
    <property type="component" value="Chromosome 14"/>
</dbReference>
<organism evidence="1 2">
    <name type="scientific">Channa argus</name>
    <name type="common">Northern snakehead</name>
    <name type="synonym">Ophicephalus argus</name>
    <dbReference type="NCBI Taxonomy" id="215402"/>
    <lineage>
        <taxon>Eukaryota</taxon>
        <taxon>Metazoa</taxon>
        <taxon>Chordata</taxon>
        <taxon>Craniata</taxon>
        <taxon>Vertebrata</taxon>
        <taxon>Euteleostomi</taxon>
        <taxon>Actinopterygii</taxon>
        <taxon>Neopterygii</taxon>
        <taxon>Teleostei</taxon>
        <taxon>Neoteleostei</taxon>
        <taxon>Acanthomorphata</taxon>
        <taxon>Anabantaria</taxon>
        <taxon>Anabantiformes</taxon>
        <taxon>Channoidei</taxon>
        <taxon>Channidae</taxon>
        <taxon>Channa</taxon>
    </lineage>
</organism>
<reference evidence="1 2" key="1">
    <citation type="submission" date="2019-02" db="EMBL/GenBank/DDBJ databases">
        <title>Opniocepnalus argus genome.</title>
        <authorList>
            <person name="Zhou C."/>
            <person name="Xiao S."/>
        </authorList>
    </citation>
    <scope>NUCLEOTIDE SEQUENCE [LARGE SCALE GENOMIC DNA]</scope>
    <source>
        <strain evidence="1">OARG1902GOOAL</strain>
        <tissue evidence="1">Muscle</tissue>
    </source>
</reference>
<evidence type="ECO:0000313" key="1">
    <source>
        <dbReference type="EMBL" id="KAF3698669.1"/>
    </source>
</evidence>
<dbReference type="Gene3D" id="1.10.10.10">
    <property type="entry name" value="Winged helix-like DNA-binding domain superfamily/Winged helix DNA-binding domain"/>
    <property type="match status" value="1"/>
</dbReference>
<evidence type="ECO:0000313" key="2">
    <source>
        <dbReference type="Proteomes" id="UP000503349"/>
    </source>
</evidence>
<dbReference type="EMBL" id="CM015725">
    <property type="protein sequence ID" value="KAF3698669.1"/>
    <property type="molecule type" value="Genomic_DNA"/>
</dbReference>
<reference evidence="2" key="2">
    <citation type="submission" date="2019-02" db="EMBL/GenBank/DDBJ databases">
        <title>Opniocepnalus argus Var Kimnra genome.</title>
        <authorList>
            <person name="Zhou C."/>
            <person name="Xiao S."/>
        </authorList>
    </citation>
    <scope>NUCLEOTIDE SEQUENCE [LARGE SCALE GENOMIC DNA]</scope>
</reference>
<dbReference type="InterPro" id="IPR036388">
    <property type="entry name" value="WH-like_DNA-bd_sf"/>
</dbReference>
<dbReference type="SUPFAM" id="SSF46689">
    <property type="entry name" value="Homeodomain-like"/>
    <property type="match status" value="1"/>
</dbReference>
<dbReference type="Gene3D" id="3.30.420.10">
    <property type="entry name" value="Ribonuclease H-like superfamily/Ribonuclease H"/>
    <property type="match status" value="1"/>
</dbReference>
<dbReference type="AlphaFoldDB" id="A0A6G1Q8D1"/>
<protein>
    <recommendedName>
        <fullName evidence="3">Transposable element Tc1 transposase</fullName>
    </recommendedName>
</protein>
<accession>A0A6G1Q8D1</accession>
<name>A0A6G1Q8D1_CHAAH</name>
<dbReference type="InterPro" id="IPR009057">
    <property type="entry name" value="Homeodomain-like_sf"/>
</dbReference>
<gene>
    <name evidence="1" type="ORF">EXN66_Car014356</name>
</gene>
<dbReference type="InterPro" id="IPR036397">
    <property type="entry name" value="RNaseH_sf"/>
</dbReference>